<proteinExistence type="predicted"/>
<keyword evidence="5" id="KW-1185">Reference proteome</keyword>
<evidence type="ECO:0000256" key="1">
    <source>
        <dbReference type="ARBA" id="ARBA00023136"/>
    </source>
</evidence>
<evidence type="ECO:0000313" key="4">
    <source>
        <dbReference type="EMBL" id="KAF3428250.1"/>
    </source>
</evidence>
<dbReference type="GO" id="GO:0005778">
    <property type="term" value="C:peroxisomal membrane"/>
    <property type="evidence" value="ECO:0007669"/>
    <property type="project" value="UniProtKB-SubCell"/>
</dbReference>
<evidence type="ECO:0000313" key="5">
    <source>
        <dbReference type="Proteomes" id="UP000655588"/>
    </source>
</evidence>
<dbReference type="GO" id="GO:0016559">
    <property type="term" value="P:peroxisome fission"/>
    <property type="evidence" value="ECO:0007669"/>
    <property type="project" value="InterPro"/>
</dbReference>
<protein>
    <recommendedName>
        <fullName evidence="6">Peroxisomal membrane protein 11C</fullName>
    </recommendedName>
</protein>
<keyword evidence="2" id="KW-0576">Peroxisome</keyword>
<dbReference type="InterPro" id="IPR026510">
    <property type="entry name" value="PEX11C_met"/>
</dbReference>
<dbReference type="Proteomes" id="UP000655588">
    <property type="component" value="Unassembled WGS sequence"/>
</dbReference>
<dbReference type="InterPro" id="IPR008733">
    <property type="entry name" value="PEX11"/>
</dbReference>
<dbReference type="AlphaFoldDB" id="A0A833S1A5"/>
<reference evidence="4" key="1">
    <citation type="submission" date="2019-11" db="EMBL/GenBank/DDBJ databases">
        <title>The nuclear and mitochondrial genomes of Frieseomelitta varia - a highly eusocial stingless bee (Meliponini) with a permanently sterile worker caste.</title>
        <authorList>
            <person name="Freitas F.C.P."/>
            <person name="Lourenco A.P."/>
            <person name="Nunes F.M.F."/>
            <person name="Paschoal A.R."/>
            <person name="Abreu F.C.P."/>
            <person name="Barbin F.O."/>
            <person name="Bataglia L."/>
            <person name="Cardoso-Junior C.A.M."/>
            <person name="Cervoni M.S."/>
            <person name="Silva S.R."/>
            <person name="Dalarmi F."/>
            <person name="Del Lama M.A."/>
            <person name="Depintor T.S."/>
            <person name="Ferreira K.M."/>
            <person name="Goria P.S."/>
            <person name="Jaskot M.C."/>
            <person name="Lago D.C."/>
            <person name="Luna-Lucena D."/>
            <person name="Moda L.M."/>
            <person name="Nascimento L."/>
            <person name="Pedrino M."/>
            <person name="Rabico F.O."/>
            <person name="Sanches F.C."/>
            <person name="Santos D.E."/>
            <person name="Santos C.G."/>
            <person name="Vieira J."/>
            <person name="Lopes T.F."/>
            <person name="Barchuk A.R."/>
            <person name="Hartfelder K."/>
            <person name="Simoes Z.L.P."/>
            <person name="Bitondi M.M.G."/>
            <person name="Pinheiro D.G."/>
        </authorList>
    </citation>
    <scope>NUCLEOTIDE SEQUENCE</scope>
    <source>
        <strain evidence="4">USP_RPSP 00005682</strain>
        <tissue evidence="4">Whole individual</tissue>
    </source>
</reference>
<comment type="caution">
    <text evidence="4">The sequence shown here is derived from an EMBL/GenBank/DDBJ whole genome shotgun (WGS) entry which is preliminary data.</text>
</comment>
<dbReference type="Pfam" id="PF05648">
    <property type="entry name" value="PEX11"/>
    <property type="match status" value="1"/>
</dbReference>
<dbReference type="PANTHER" id="PTHR20990">
    <property type="entry name" value="PEROXISOMAL BIOGENESIS FACTOR 11"/>
    <property type="match status" value="1"/>
</dbReference>
<dbReference type="PANTHER" id="PTHR20990:SF1">
    <property type="entry name" value="PEROXISOMAL MEMBRANE PROTEIN 11C"/>
    <property type="match status" value="1"/>
</dbReference>
<evidence type="ECO:0000256" key="3">
    <source>
        <dbReference type="ARBA" id="ARBA00046271"/>
    </source>
</evidence>
<comment type="subcellular location">
    <subcellularLocation>
        <location evidence="3">Peroxisome membrane</location>
    </subcellularLocation>
</comment>
<dbReference type="EMBL" id="WNWW01000227">
    <property type="protein sequence ID" value="KAF3428250.1"/>
    <property type="molecule type" value="Genomic_DNA"/>
</dbReference>
<sequence length="231" mass="26724">MSTALISEYLETHQGRDKFLRTLSYAAKFATLGTFSNETERKLKIFSSQISECRMILRLLDDIPTIHHAMLYGWGKEESDWVIRCMELMQILVDIIFGPVEHIFWAGKHNLIKINIEAWDNASTWFWIISLQLSLLKSLRKLKKFNSCKTYLNETNCSKRVVLKTITKQRRNESLTCIRLILDMCYAVNYLPPGTFWGGKLKTWHVGALGTLSSLIGLYQVLSQRAKQKSL</sequence>
<accession>A0A833S1A5</accession>
<evidence type="ECO:0008006" key="6">
    <source>
        <dbReference type="Google" id="ProtNLM"/>
    </source>
</evidence>
<keyword evidence="1" id="KW-0472">Membrane</keyword>
<gene>
    <name evidence="4" type="ORF">E2986_07942</name>
</gene>
<organism evidence="4 5">
    <name type="scientific">Frieseomelitta varia</name>
    <dbReference type="NCBI Taxonomy" id="561572"/>
    <lineage>
        <taxon>Eukaryota</taxon>
        <taxon>Metazoa</taxon>
        <taxon>Ecdysozoa</taxon>
        <taxon>Arthropoda</taxon>
        <taxon>Hexapoda</taxon>
        <taxon>Insecta</taxon>
        <taxon>Pterygota</taxon>
        <taxon>Neoptera</taxon>
        <taxon>Endopterygota</taxon>
        <taxon>Hymenoptera</taxon>
        <taxon>Apocrita</taxon>
        <taxon>Aculeata</taxon>
        <taxon>Apoidea</taxon>
        <taxon>Anthophila</taxon>
        <taxon>Apidae</taxon>
        <taxon>Frieseomelitta</taxon>
    </lineage>
</organism>
<evidence type="ECO:0000256" key="2">
    <source>
        <dbReference type="ARBA" id="ARBA00023140"/>
    </source>
</evidence>
<name>A0A833S1A5_9HYME</name>